<reference evidence="2" key="1">
    <citation type="submission" date="2019-12" db="EMBL/GenBank/DDBJ databases">
        <authorList>
            <person name="Cremers G."/>
        </authorList>
    </citation>
    <scope>NUCLEOTIDE SEQUENCE</scope>
    <source>
        <strain evidence="2">Mbul1</strain>
    </source>
</reference>
<dbReference type="PANTHER" id="PTHR30441">
    <property type="entry name" value="DUF748 DOMAIN-CONTAINING PROTEIN"/>
    <property type="match status" value="1"/>
</dbReference>
<feature type="domain" description="AsmA" evidence="1">
    <location>
        <begin position="306"/>
        <end position="527"/>
    </location>
</feature>
<sequence length="643" mass="67322">MPLRRLLPAVCIGSLVLALIGACLPWSVASARLTRGVGKSLATGYGIAMTAEGPAGIALLPIPRLDFEGVRLSAGTVDGPLLAEGGTLTIKLGIRALLAGRIEVDTLSLERTTIALPLDDGDRRWGEPFRRLKARLTEGGASRPRRISLTDATLVGRDPRDGSAQTASDVDLVLAWPFWSSQTNVAGSFVWNETPTRFSLSGVRLDELFSGRESPFSASATWPAGQMTAEGSGSLADGVSLRGQGSLQTRSLRETLAWAGTDIALSPFLDTFAVDGTFESSGRNLLLPTMRLRLGDNSLEGAGSISFGQGRPALQATLAAESLNLAPVLATLVRVFGSDDTLNANGWSRQSLALRPFTGGDLDLRLSAGTARLGPVVMEDLASSLLVRDGSVEGSLVRAMVRGGLVKGRFGLTTSATDRGETELRAQGAFDQLDLGALLVDVGQEGWILGNAQGQFTLEGSGRTAAGLIAHLNGRSSLAMENGTLAGLDLADVIHRNGVAADGALVRRNGRTPFERAGVILRFVDGIGEITEGMLKTTSLSASLRGTLSLPERTLAARAELTPRASTDTVLRPVSPQTLSSAQAQGPLFDIDGPWDAVAVRVIPREGGSDLDSRGGSILAPDAMQGPRTGALDLPTRVRAYVP</sequence>
<dbReference type="InterPro" id="IPR052894">
    <property type="entry name" value="AsmA-related"/>
</dbReference>
<protein>
    <recommendedName>
        <fullName evidence="1">AsmA domain-containing protein</fullName>
    </recommendedName>
</protein>
<dbReference type="InterPro" id="IPR007844">
    <property type="entry name" value="AsmA"/>
</dbReference>
<dbReference type="EMBL" id="LR743504">
    <property type="protein sequence ID" value="CAA2107065.1"/>
    <property type="molecule type" value="Genomic_DNA"/>
</dbReference>
<organism evidence="2">
    <name type="scientific">Methylobacterium bullatum</name>
    <dbReference type="NCBI Taxonomy" id="570505"/>
    <lineage>
        <taxon>Bacteria</taxon>
        <taxon>Pseudomonadati</taxon>
        <taxon>Pseudomonadota</taxon>
        <taxon>Alphaproteobacteria</taxon>
        <taxon>Hyphomicrobiales</taxon>
        <taxon>Methylobacteriaceae</taxon>
        <taxon>Methylobacterium</taxon>
    </lineage>
</organism>
<proteinExistence type="predicted"/>
<dbReference type="GO" id="GO:0005886">
    <property type="term" value="C:plasma membrane"/>
    <property type="evidence" value="ECO:0007669"/>
    <property type="project" value="TreeGrafter"/>
</dbReference>
<evidence type="ECO:0000259" key="1">
    <source>
        <dbReference type="Pfam" id="PF05170"/>
    </source>
</evidence>
<dbReference type="PANTHER" id="PTHR30441:SF4">
    <property type="entry name" value="PROTEIN ASMA"/>
    <property type="match status" value="1"/>
</dbReference>
<gene>
    <name evidence="2" type="ORF">MBUL_03975</name>
</gene>
<dbReference type="PROSITE" id="PS51257">
    <property type="entry name" value="PROKAR_LIPOPROTEIN"/>
    <property type="match status" value="1"/>
</dbReference>
<dbReference type="GO" id="GO:0090313">
    <property type="term" value="P:regulation of protein targeting to membrane"/>
    <property type="evidence" value="ECO:0007669"/>
    <property type="project" value="TreeGrafter"/>
</dbReference>
<evidence type="ECO:0000313" key="2">
    <source>
        <dbReference type="EMBL" id="CAA2107065.1"/>
    </source>
</evidence>
<accession>A0A679JLY3</accession>
<name>A0A679JLY3_9HYPH</name>
<dbReference type="Pfam" id="PF05170">
    <property type="entry name" value="AsmA"/>
    <property type="match status" value="1"/>
</dbReference>
<dbReference type="AlphaFoldDB" id="A0A679JLY3"/>